<gene>
    <name evidence="10" type="ORF">DXV75_07220</name>
</gene>
<evidence type="ECO:0000259" key="9">
    <source>
        <dbReference type="PROSITE" id="PS51755"/>
    </source>
</evidence>
<keyword evidence="5" id="KW-0804">Transcription</keyword>
<evidence type="ECO:0000259" key="8">
    <source>
        <dbReference type="PROSITE" id="PS50110"/>
    </source>
</evidence>
<evidence type="ECO:0000313" key="11">
    <source>
        <dbReference type="Proteomes" id="UP000256561"/>
    </source>
</evidence>
<dbReference type="GO" id="GO:0005829">
    <property type="term" value="C:cytosol"/>
    <property type="evidence" value="ECO:0007669"/>
    <property type="project" value="TreeGrafter"/>
</dbReference>
<dbReference type="Gene3D" id="1.10.10.10">
    <property type="entry name" value="Winged helix-like DNA-binding domain superfamily/Winged helix DNA-binding domain"/>
    <property type="match status" value="1"/>
</dbReference>
<dbReference type="Proteomes" id="UP000256561">
    <property type="component" value="Unassembled WGS sequence"/>
</dbReference>
<feature type="modified residue" description="4-aspartylphosphate" evidence="6">
    <location>
        <position position="51"/>
    </location>
</feature>
<keyword evidence="2" id="KW-0902">Two-component regulatory system</keyword>
<dbReference type="AlphaFoldDB" id="A0A3D8MAB7"/>
<dbReference type="GO" id="GO:0006355">
    <property type="term" value="P:regulation of DNA-templated transcription"/>
    <property type="evidence" value="ECO:0007669"/>
    <property type="project" value="InterPro"/>
</dbReference>
<evidence type="ECO:0000256" key="6">
    <source>
        <dbReference type="PROSITE-ProRule" id="PRU00169"/>
    </source>
</evidence>
<evidence type="ECO:0000256" key="5">
    <source>
        <dbReference type="ARBA" id="ARBA00023163"/>
    </source>
</evidence>
<keyword evidence="1 6" id="KW-0597">Phosphoprotein</keyword>
<dbReference type="SUPFAM" id="SSF52172">
    <property type="entry name" value="CheY-like"/>
    <property type="match status" value="1"/>
</dbReference>
<evidence type="ECO:0000256" key="1">
    <source>
        <dbReference type="ARBA" id="ARBA00022553"/>
    </source>
</evidence>
<reference evidence="11" key="1">
    <citation type="submission" date="2018-08" db="EMBL/GenBank/DDBJ databases">
        <authorList>
            <person name="Zhang J."/>
            <person name="Du Z.-J."/>
        </authorList>
    </citation>
    <scope>NUCLEOTIDE SEQUENCE [LARGE SCALE GENOMIC DNA]</scope>
    <source>
        <strain evidence="11">KCTC 52655</strain>
    </source>
</reference>
<dbReference type="GO" id="GO:0032993">
    <property type="term" value="C:protein-DNA complex"/>
    <property type="evidence" value="ECO:0007669"/>
    <property type="project" value="TreeGrafter"/>
</dbReference>
<dbReference type="InterPro" id="IPR036388">
    <property type="entry name" value="WH-like_DNA-bd_sf"/>
</dbReference>
<feature type="DNA-binding region" description="OmpR/PhoB-type" evidence="7">
    <location>
        <begin position="124"/>
        <end position="218"/>
    </location>
</feature>
<keyword evidence="3" id="KW-0805">Transcription regulation</keyword>
<evidence type="ECO:0000256" key="3">
    <source>
        <dbReference type="ARBA" id="ARBA00023015"/>
    </source>
</evidence>
<dbReference type="PROSITE" id="PS50110">
    <property type="entry name" value="RESPONSE_REGULATORY"/>
    <property type="match status" value="1"/>
</dbReference>
<evidence type="ECO:0000256" key="2">
    <source>
        <dbReference type="ARBA" id="ARBA00023012"/>
    </source>
</evidence>
<dbReference type="RefSeq" id="WP_115592722.1">
    <property type="nucleotide sequence ID" value="NZ_QRHA01000004.1"/>
</dbReference>
<dbReference type="PROSITE" id="PS51755">
    <property type="entry name" value="OMPR_PHOB"/>
    <property type="match status" value="1"/>
</dbReference>
<dbReference type="GO" id="GO:0000156">
    <property type="term" value="F:phosphorelay response regulator activity"/>
    <property type="evidence" value="ECO:0007669"/>
    <property type="project" value="TreeGrafter"/>
</dbReference>
<evidence type="ECO:0000313" key="10">
    <source>
        <dbReference type="EMBL" id="RDV26770.1"/>
    </source>
</evidence>
<dbReference type="FunFam" id="3.40.50.2300:FF:000002">
    <property type="entry name" value="DNA-binding response regulator PhoP"/>
    <property type="match status" value="1"/>
</dbReference>
<dbReference type="SMART" id="SM00862">
    <property type="entry name" value="Trans_reg_C"/>
    <property type="match status" value="1"/>
</dbReference>
<dbReference type="Gene3D" id="6.10.250.690">
    <property type="match status" value="1"/>
</dbReference>
<keyword evidence="4 7" id="KW-0238">DNA-binding</keyword>
<sequence>MRVLLVEDDAPLSDALARSLRNARYVVDCVYRGQVALNALQAKQTDMVILDLGLPDMDGLEVLKQLRRRFPAMPVLILTARDKVTDKILGLDAGADDYLPKPFEMDELLARLRAMERRLGTANSALIEISRVSLNTQTYELAMEGTPVELPRRELMLLKVLMENAGRIQSKQQLESRLYEWGEEIASNAIEVHIHHLRKKLPEGFIKTVRGVGYCIPNKVTH</sequence>
<keyword evidence="11" id="KW-1185">Reference proteome</keyword>
<dbReference type="CDD" id="cd17624">
    <property type="entry name" value="REC_OmpR_PmrA-like"/>
    <property type="match status" value="1"/>
</dbReference>
<comment type="caution">
    <text evidence="10">The sequence shown here is derived from an EMBL/GenBank/DDBJ whole genome shotgun (WGS) entry which is preliminary data.</text>
</comment>
<dbReference type="PANTHER" id="PTHR48111">
    <property type="entry name" value="REGULATOR OF RPOS"/>
    <property type="match status" value="1"/>
</dbReference>
<dbReference type="EMBL" id="QRHA01000004">
    <property type="protein sequence ID" value="RDV26770.1"/>
    <property type="molecule type" value="Genomic_DNA"/>
</dbReference>
<dbReference type="InterPro" id="IPR001867">
    <property type="entry name" value="OmpR/PhoB-type_DNA-bd"/>
</dbReference>
<evidence type="ECO:0000256" key="7">
    <source>
        <dbReference type="PROSITE-ProRule" id="PRU01091"/>
    </source>
</evidence>
<dbReference type="CDD" id="cd00383">
    <property type="entry name" value="trans_reg_C"/>
    <property type="match status" value="1"/>
</dbReference>
<feature type="domain" description="OmpR/PhoB-type" evidence="9">
    <location>
        <begin position="124"/>
        <end position="218"/>
    </location>
</feature>
<proteinExistence type="predicted"/>
<dbReference type="InterPro" id="IPR039420">
    <property type="entry name" value="WalR-like"/>
</dbReference>
<dbReference type="PANTHER" id="PTHR48111:SF67">
    <property type="entry name" value="TRANSCRIPTIONAL REGULATORY PROTEIN TCTD"/>
    <property type="match status" value="1"/>
</dbReference>
<dbReference type="InterPro" id="IPR011006">
    <property type="entry name" value="CheY-like_superfamily"/>
</dbReference>
<dbReference type="SMART" id="SM00448">
    <property type="entry name" value="REC"/>
    <property type="match status" value="1"/>
</dbReference>
<feature type="domain" description="Response regulatory" evidence="8">
    <location>
        <begin position="2"/>
        <end position="116"/>
    </location>
</feature>
<dbReference type="Pfam" id="PF00486">
    <property type="entry name" value="Trans_reg_C"/>
    <property type="match status" value="1"/>
</dbReference>
<protein>
    <submittedName>
        <fullName evidence="10">DNA-binding response regulator</fullName>
    </submittedName>
</protein>
<dbReference type="InterPro" id="IPR001789">
    <property type="entry name" value="Sig_transdc_resp-reg_receiver"/>
</dbReference>
<name>A0A3D8MAB7_9ALTE</name>
<organism evidence="10 11">
    <name type="scientific">Alteromonas aestuariivivens</name>
    <dbReference type="NCBI Taxonomy" id="1938339"/>
    <lineage>
        <taxon>Bacteria</taxon>
        <taxon>Pseudomonadati</taxon>
        <taxon>Pseudomonadota</taxon>
        <taxon>Gammaproteobacteria</taxon>
        <taxon>Alteromonadales</taxon>
        <taxon>Alteromonadaceae</taxon>
        <taxon>Alteromonas/Salinimonas group</taxon>
        <taxon>Alteromonas</taxon>
    </lineage>
</organism>
<dbReference type="OrthoDB" id="9802426at2"/>
<dbReference type="Pfam" id="PF00072">
    <property type="entry name" value="Response_reg"/>
    <property type="match status" value="1"/>
</dbReference>
<accession>A0A3D8MAB7</accession>
<dbReference type="GO" id="GO:0000976">
    <property type="term" value="F:transcription cis-regulatory region binding"/>
    <property type="evidence" value="ECO:0007669"/>
    <property type="project" value="TreeGrafter"/>
</dbReference>
<evidence type="ECO:0000256" key="4">
    <source>
        <dbReference type="ARBA" id="ARBA00023125"/>
    </source>
</evidence>
<dbReference type="Gene3D" id="3.40.50.2300">
    <property type="match status" value="1"/>
</dbReference>